<evidence type="ECO:0008006" key="4">
    <source>
        <dbReference type="Google" id="ProtNLM"/>
    </source>
</evidence>
<gene>
    <name evidence="2" type="ORF">GCM10010833_34160</name>
</gene>
<evidence type="ECO:0000256" key="1">
    <source>
        <dbReference type="SAM" id="SignalP"/>
    </source>
</evidence>
<proteinExistence type="predicted"/>
<reference evidence="3" key="1">
    <citation type="journal article" date="2019" name="Int. J. Syst. Evol. Microbiol.">
        <title>The Global Catalogue of Microorganisms (GCM) 10K type strain sequencing project: providing services to taxonomists for standard genome sequencing and annotation.</title>
        <authorList>
            <consortium name="The Broad Institute Genomics Platform"/>
            <consortium name="The Broad Institute Genome Sequencing Center for Infectious Disease"/>
            <person name="Wu L."/>
            <person name="Ma J."/>
        </authorList>
    </citation>
    <scope>NUCLEOTIDE SEQUENCE [LARGE SCALE GENOMIC DNA]</scope>
    <source>
        <strain evidence="3">CGMCC 1.12851</strain>
    </source>
</reference>
<keyword evidence="3" id="KW-1185">Reference proteome</keyword>
<sequence>MKKILISVAAAALMSTSAFAATDGTPGATSTGTADINVTIEPFVNIRGLDDLTINIAAGDINESAPNNRAGQAVTNFCVFSNVTSAGNYTITPTSALAGTSGNPFGLTGPEGTQLNYLASFTDQGTGSPFVAGGFLARNQARAATTTAGGQNRPTDFNCSNVTGGSNAAIGIGVRNSVALAALAGVYTGTLTVTVAVP</sequence>
<keyword evidence="1" id="KW-0732">Signal</keyword>
<name>A0ABQ1JUY9_9SPHN</name>
<evidence type="ECO:0000313" key="2">
    <source>
        <dbReference type="EMBL" id="GGB76103.1"/>
    </source>
</evidence>
<comment type="caution">
    <text evidence="2">The sequence shown here is derived from an EMBL/GenBank/DDBJ whole genome shotgun (WGS) entry which is preliminary data.</text>
</comment>
<feature type="chain" id="PRO_5046808875" description="DUF4402 domain-containing protein" evidence="1">
    <location>
        <begin position="21"/>
        <end position="198"/>
    </location>
</feature>
<dbReference type="EMBL" id="BMGD01000009">
    <property type="protein sequence ID" value="GGB76103.1"/>
    <property type="molecule type" value="Genomic_DNA"/>
</dbReference>
<evidence type="ECO:0000313" key="3">
    <source>
        <dbReference type="Proteomes" id="UP000614261"/>
    </source>
</evidence>
<dbReference type="RefSeq" id="WP_188515661.1">
    <property type="nucleotide sequence ID" value="NZ_BMGD01000009.1"/>
</dbReference>
<feature type="signal peptide" evidence="1">
    <location>
        <begin position="1"/>
        <end position="20"/>
    </location>
</feature>
<protein>
    <recommendedName>
        <fullName evidence="4">DUF4402 domain-containing protein</fullName>
    </recommendedName>
</protein>
<organism evidence="2 3">
    <name type="scientific">Blastomonas aquatica</name>
    <dbReference type="NCBI Taxonomy" id="1510276"/>
    <lineage>
        <taxon>Bacteria</taxon>
        <taxon>Pseudomonadati</taxon>
        <taxon>Pseudomonadota</taxon>
        <taxon>Alphaproteobacteria</taxon>
        <taxon>Sphingomonadales</taxon>
        <taxon>Sphingomonadaceae</taxon>
        <taxon>Blastomonas</taxon>
    </lineage>
</organism>
<accession>A0ABQ1JUY9</accession>
<dbReference type="Proteomes" id="UP000614261">
    <property type="component" value="Unassembled WGS sequence"/>
</dbReference>